<dbReference type="EMBL" id="JBFXLU010000132">
    <property type="protein sequence ID" value="KAL2839488.1"/>
    <property type="molecule type" value="Genomic_DNA"/>
</dbReference>
<name>A0ABR4JKI9_9EURO</name>
<sequence length="326" mass="37432">MATNIYKRPLSTLEESHRKPLKTIVQRILSTQRAEYVLAQVADSLPTKDSAKYKRHAIEERIETRLAPTAEGRGTVRAWKEELEANSSNIGVDSLEIEAEVLERYQQSTLRTREFKLHLIEIVAIAIHTLAAQLFAATNKPPYKCPAPRPKVIYVDGWPKQTDELAPSEHESCLFHDDYLDIDLYSMGVADIVGYWAETHLFGGVVVSDHGKEDTEFLEVFLHPDSNFKVFRLSDTQIDAFIAFGLYGEPTFPFDFPIKAERDAVRLLPELTLGYNIYRSRNDRHPEELPQHWRPPCVQWGEDDPVMMEFIKKCNKGELRKGVDYN</sequence>
<dbReference type="Proteomes" id="UP001610446">
    <property type="component" value="Unassembled WGS sequence"/>
</dbReference>
<evidence type="ECO:0008006" key="3">
    <source>
        <dbReference type="Google" id="ProtNLM"/>
    </source>
</evidence>
<organism evidence="1 2">
    <name type="scientific">Aspergillus pseudoustus</name>
    <dbReference type="NCBI Taxonomy" id="1810923"/>
    <lineage>
        <taxon>Eukaryota</taxon>
        <taxon>Fungi</taxon>
        <taxon>Dikarya</taxon>
        <taxon>Ascomycota</taxon>
        <taxon>Pezizomycotina</taxon>
        <taxon>Eurotiomycetes</taxon>
        <taxon>Eurotiomycetidae</taxon>
        <taxon>Eurotiales</taxon>
        <taxon>Aspergillaceae</taxon>
        <taxon>Aspergillus</taxon>
        <taxon>Aspergillus subgen. Nidulantes</taxon>
    </lineage>
</organism>
<proteinExistence type="predicted"/>
<evidence type="ECO:0000313" key="1">
    <source>
        <dbReference type="EMBL" id="KAL2839488.1"/>
    </source>
</evidence>
<accession>A0ABR4JKI9</accession>
<protein>
    <recommendedName>
        <fullName evidence="3">Aminoglycoside phosphotransferase domain-containing protein</fullName>
    </recommendedName>
</protein>
<evidence type="ECO:0000313" key="2">
    <source>
        <dbReference type="Proteomes" id="UP001610446"/>
    </source>
</evidence>
<comment type="caution">
    <text evidence="1">The sequence shown here is derived from an EMBL/GenBank/DDBJ whole genome shotgun (WGS) entry which is preliminary data.</text>
</comment>
<gene>
    <name evidence="1" type="ORF">BJY01DRAFT_250444</name>
</gene>
<keyword evidence="2" id="KW-1185">Reference proteome</keyword>
<reference evidence="1 2" key="1">
    <citation type="submission" date="2024-07" db="EMBL/GenBank/DDBJ databases">
        <title>Section-level genome sequencing and comparative genomics of Aspergillus sections Usti and Cavernicolus.</title>
        <authorList>
            <consortium name="Lawrence Berkeley National Laboratory"/>
            <person name="Nybo J.L."/>
            <person name="Vesth T.C."/>
            <person name="Theobald S."/>
            <person name="Frisvad J.C."/>
            <person name="Larsen T.O."/>
            <person name="Kjaerboelling I."/>
            <person name="Rothschild-Mancinelli K."/>
            <person name="Lyhne E.K."/>
            <person name="Kogle M.E."/>
            <person name="Barry K."/>
            <person name="Clum A."/>
            <person name="Na H."/>
            <person name="Ledsgaard L."/>
            <person name="Lin J."/>
            <person name="Lipzen A."/>
            <person name="Kuo A."/>
            <person name="Riley R."/>
            <person name="Mondo S."/>
            <person name="Labutti K."/>
            <person name="Haridas S."/>
            <person name="Pangalinan J."/>
            <person name="Salamov A.A."/>
            <person name="Simmons B.A."/>
            <person name="Magnuson J.K."/>
            <person name="Chen J."/>
            <person name="Drula E."/>
            <person name="Henrissat B."/>
            <person name="Wiebenga A."/>
            <person name="Lubbers R.J."/>
            <person name="Gomes A.C."/>
            <person name="Makela M.R."/>
            <person name="Stajich J."/>
            <person name="Grigoriev I.V."/>
            <person name="Mortensen U.H."/>
            <person name="De Vries R.P."/>
            <person name="Baker S.E."/>
            <person name="Andersen M.R."/>
        </authorList>
    </citation>
    <scope>NUCLEOTIDE SEQUENCE [LARGE SCALE GENOMIC DNA]</scope>
    <source>
        <strain evidence="1 2">CBS 123904</strain>
    </source>
</reference>